<gene>
    <name evidence="9" type="primary">trpF</name>
    <name evidence="12" type="ORF">BK662_02255</name>
</gene>
<dbReference type="Pfam" id="PF00156">
    <property type="entry name" value="Pribosyltran"/>
    <property type="match status" value="1"/>
</dbReference>
<accession>A0A423I1W4</accession>
<dbReference type="CDD" id="cd06223">
    <property type="entry name" value="PRTases_typeI"/>
    <property type="match status" value="1"/>
</dbReference>
<name>A0A423I1W4_9PSED</name>
<dbReference type="InterPro" id="IPR013785">
    <property type="entry name" value="Aldolase_TIM"/>
</dbReference>
<comment type="caution">
    <text evidence="12">The sequence shown here is derived from an EMBL/GenBank/DDBJ whole genome shotgun (WGS) entry which is preliminary data.</text>
</comment>
<dbReference type="AlphaFoldDB" id="A0A423I1W4"/>
<evidence type="ECO:0000256" key="2">
    <source>
        <dbReference type="ARBA" id="ARBA00004664"/>
    </source>
</evidence>
<keyword evidence="5 9" id="KW-0028">Amino-acid biosynthesis</keyword>
<feature type="domain" description="N-(5'phosphoribosyl) anthranilate isomerase (PRAI)" evidence="11">
    <location>
        <begin position="5"/>
        <end position="198"/>
    </location>
</feature>
<dbReference type="SUPFAM" id="SSF51366">
    <property type="entry name" value="Ribulose-phoshate binding barrel"/>
    <property type="match status" value="1"/>
</dbReference>
<dbReference type="HAMAP" id="MF_00135">
    <property type="entry name" value="PRAI"/>
    <property type="match status" value="1"/>
</dbReference>
<dbReference type="Pfam" id="PF00697">
    <property type="entry name" value="PRAI"/>
    <property type="match status" value="1"/>
</dbReference>
<evidence type="ECO:0000313" key="12">
    <source>
        <dbReference type="EMBL" id="RON19425.1"/>
    </source>
</evidence>
<evidence type="ECO:0000256" key="1">
    <source>
        <dbReference type="ARBA" id="ARBA00001164"/>
    </source>
</evidence>
<dbReference type="InterPro" id="IPR011060">
    <property type="entry name" value="RibuloseP-bd_barrel"/>
</dbReference>
<dbReference type="Proteomes" id="UP000284002">
    <property type="component" value="Unassembled WGS sequence"/>
</dbReference>
<dbReference type="InterPro" id="IPR001240">
    <property type="entry name" value="PRAI_dom"/>
</dbReference>
<evidence type="ECO:0000259" key="10">
    <source>
        <dbReference type="Pfam" id="PF00156"/>
    </source>
</evidence>
<feature type="domain" description="Phosphoribosyltransferase" evidence="10">
    <location>
        <begin position="328"/>
        <end position="382"/>
    </location>
</feature>
<proteinExistence type="inferred from homology"/>
<dbReference type="PANTHER" id="PTHR42894">
    <property type="entry name" value="N-(5'-PHOSPHORIBOSYL)ANTHRANILATE ISOMERASE"/>
    <property type="match status" value="1"/>
</dbReference>
<dbReference type="SUPFAM" id="SSF53271">
    <property type="entry name" value="PRTase-like"/>
    <property type="match status" value="1"/>
</dbReference>
<dbReference type="InterPro" id="IPR000836">
    <property type="entry name" value="PRTase_dom"/>
</dbReference>
<evidence type="ECO:0000256" key="4">
    <source>
        <dbReference type="ARBA" id="ARBA00022272"/>
    </source>
</evidence>
<organism evidence="12 13">
    <name type="scientific">Pseudomonas frederiksbergensis</name>
    <dbReference type="NCBI Taxonomy" id="104087"/>
    <lineage>
        <taxon>Bacteria</taxon>
        <taxon>Pseudomonadati</taxon>
        <taxon>Pseudomonadota</taxon>
        <taxon>Gammaproteobacteria</taxon>
        <taxon>Pseudomonadales</taxon>
        <taxon>Pseudomonadaceae</taxon>
        <taxon>Pseudomonas</taxon>
    </lineage>
</organism>
<dbReference type="CDD" id="cd00405">
    <property type="entry name" value="PRAI"/>
    <property type="match status" value="1"/>
</dbReference>
<dbReference type="InterPro" id="IPR044643">
    <property type="entry name" value="TrpF_fam"/>
</dbReference>
<reference evidence="12 13" key="1">
    <citation type="submission" date="2016-10" db="EMBL/GenBank/DDBJ databases">
        <title>Comparative genome analysis of multiple Pseudomonas spp. focuses on biocontrol and plant growth promoting traits.</title>
        <authorList>
            <person name="Tao X.-Y."/>
            <person name="Taylor C.G."/>
        </authorList>
    </citation>
    <scope>NUCLEOTIDE SEQUENCE [LARGE SCALE GENOMIC DNA]</scope>
    <source>
        <strain evidence="12 13">36C6</strain>
    </source>
</reference>
<comment type="pathway">
    <text evidence="2 9">Amino-acid biosynthesis; L-tryptophan biosynthesis; L-tryptophan from chorismate: step 3/5.</text>
</comment>
<protein>
    <recommendedName>
        <fullName evidence="4 9">N-(5'-phosphoribosyl)anthranilate isomerase</fullName>
        <shortName evidence="9">PRAI</shortName>
        <ecNumber evidence="3 9">5.3.1.24</ecNumber>
    </recommendedName>
</protein>
<comment type="catalytic activity">
    <reaction evidence="1 9">
        <text>N-(5-phospho-beta-D-ribosyl)anthranilate = 1-(2-carboxyphenylamino)-1-deoxy-D-ribulose 5-phosphate</text>
        <dbReference type="Rhea" id="RHEA:21540"/>
        <dbReference type="ChEBI" id="CHEBI:18277"/>
        <dbReference type="ChEBI" id="CHEBI:58613"/>
        <dbReference type="EC" id="5.3.1.24"/>
    </reaction>
</comment>
<evidence type="ECO:0000256" key="8">
    <source>
        <dbReference type="ARBA" id="ARBA00023235"/>
    </source>
</evidence>
<dbReference type="GO" id="GO:0000162">
    <property type="term" value="P:L-tryptophan biosynthetic process"/>
    <property type="evidence" value="ECO:0007669"/>
    <property type="project" value="UniProtKB-UniRule"/>
</dbReference>
<dbReference type="NCBIfam" id="NF002298">
    <property type="entry name" value="PRK01222.1-4"/>
    <property type="match status" value="1"/>
</dbReference>
<keyword evidence="8 9" id="KW-0413">Isomerase</keyword>
<evidence type="ECO:0000256" key="7">
    <source>
        <dbReference type="ARBA" id="ARBA00023141"/>
    </source>
</evidence>
<dbReference type="RefSeq" id="WP_221179088.1">
    <property type="nucleotide sequence ID" value="NZ_MOBM01000004.1"/>
</dbReference>
<evidence type="ECO:0000256" key="5">
    <source>
        <dbReference type="ARBA" id="ARBA00022605"/>
    </source>
</evidence>
<dbReference type="Gene3D" id="3.40.50.2020">
    <property type="match status" value="1"/>
</dbReference>
<comment type="similarity">
    <text evidence="9">Belongs to the TrpF family.</text>
</comment>
<dbReference type="GO" id="GO:0004640">
    <property type="term" value="F:phosphoribosylanthranilate isomerase activity"/>
    <property type="evidence" value="ECO:0007669"/>
    <property type="project" value="UniProtKB-UniRule"/>
</dbReference>
<dbReference type="UniPathway" id="UPA00035">
    <property type="reaction ID" value="UER00042"/>
</dbReference>
<evidence type="ECO:0000256" key="9">
    <source>
        <dbReference type="HAMAP-Rule" id="MF_00135"/>
    </source>
</evidence>
<dbReference type="PANTHER" id="PTHR42894:SF1">
    <property type="entry name" value="N-(5'-PHOSPHORIBOSYL)ANTHRANILATE ISOMERASE"/>
    <property type="match status" value="1"/>
</dbReference>
<dbReference type="EC" id="5.3.1.24" evidence="3 9"/>
<evidence type="ECO:0000259" key="11">
    <source>
        <dbReference type="Pfam" id="PF00697"/>
    </source>
</evidence>
<dbReference type="InterPro" id="IPR029057">
    <property type="entry name" value="PRTase-like"/>
</dbReference>
<keyword evidence="6 9" id="KW-0822">Tryptophan biosynthesis</keyword>
<dbReference type="Gene3D" id="3.20.20.70">
    <property type="entry name" value="Aldolase class I"/>
    <property type="match status" value="1"/>
</dbReference>
<sequence>MKTTIKICGITTLEDALAAVGAGANALGFVFSPSPRQVSAEVVRGIINRLPPFISTVGVFVDEPLPVVLDTIKRSGISMVQLQGHESNEYCQQIDKPVIKGFRVAAEVDVDLINSYKVSAYLFDTYVEGQDGGTGQRFDWELLRRGHFSRPVIVAGGLNVNNVRHLMEALNPDGVDVSSGVSATATTKDSAKMRAFVSAVEKAGQEPCLEKVALGEVDILRDAFHDRPLVEVNGKQFLINSLTEQVPATPARLLHVAAQRVCEAAELSPGLKLVGEEDKGGVLLAAVSLLCGLPFGIAGWYPSGLEGQVKVGFDCEYISGELYLNGVEPGDRVVIVDDLISTGGTLIGLIEAVRRAGAHVEQIICVAEKLDYAGVERVREVTGLEVKTLIRVRVSGATSSVVSVAY</sequence>
<dbReference type="EMBL" id="MOBM01000004">
    <property type="protein sequence ID" value="RON19425.1"/>
    <property type="molecule type" value="Genomic_DNA"/>
</dbReference>
<keyword evidence="7 9" id="KW-0057">Aromatic amino acid biosynthesis</keyword>
<evidence type="ECO:0000313" key="13">
    <source>
        <dbReference type="Proteomes" id="UP000284002"/>
    </source>
</evidence>
<evidence type="ECO:0000256" key="6">
    <source>
        <dbReference type="ARBA" id="ARBA00022822"/>
    </source>
</evidence>
<evidence type="ECO:0000256" key="3">
    <source>
        <dbReference type="ARBA" id="ARBA00012572"/>
    </source>
</evidence>